<dbReference type="PANTHER" id="PTHR30349:SF41">
    <property type="entry name" value="INTEGRASE_RECOMBINASE PROTEIN MJ0367-RELATED"/>
    <property type="match status" value="1"/>
</dbReference>
<evidence type="ECO:0000259" key="6">
    <source>
        <dbReference type="PROSITE" id="PS51898"/>
    </source>
</evidence>
<dbReference type="Pfam" id="PF02899">
    <property type="entry name" value="Phage_int_SAM_1"/>
    <property type="match status" value="1"/>
</dbReference>
<dbReference type="CDD" id="cd00397">
    <property type="entry name" value="DNA_BRE_C"/>
    <property type="match status" value="1"/>
</dbReference>
<dbReference type="InterPro" id="IPR010998">
    <property type="entry name" value="Integrase_recombinase_N"/>
</dbReference>
<feature type="domain" description="Core-binding (CB)" evidence="7">
    <location>
        <begin position="4"/>
        <end position="89"/>
    </location>
</feature>
<evidence type="ECO:0000313" key="9">
    <source>
        <dbReference type="Proteomes" id="UP000176850"/>
    </source>
</evidence>
<protein>
    <recommendedName>
        <fullName evidence="10">Tyrosine recombinase XerC</fullName>
    </recommendedName>
</protein>
<gene>
    <name evidence="8" type="ORF">A2799_02940</name>
</gene>
<evidence type="ECO:0000256" key="4">
    <source>
        <dbReference type="ARBA" id="ARBA00023172"/>
    </source>
</evidence>
<dbReference type="PANTHER" id="PTHR30349">
    <property type="entry name" value="PHAGE INTEGRASE-RELATED"/>
    <property type="match status" value="1"/>
</dbReference>
<evidence type="ECO:0000256" key="1">
    <source>
        <dbReference type="ARBA" id="ARBA00008857"/>
    </source>
</evidence>
<comment type="similarity">
    <text evidence="1">Belongs to the 'phage' integrase family.</text>
</comment>
<dbReference type="AlphaFoldDB" id="A0A1F7GIC7"/>
<reference evidence="8 9" key="1">
    <citation type="journal article" date="2016" name="Nat. Commun.">
        <title>Thousands of microbial genomes shed light on interconnected biogeochemical processes in an aquifer system.</title>
        <authorList>
            <person name="Anantharaman K."/>
            <person name="Brown C.T."/>
            <person name="Hug L.A."/>
            <person name="Sharon I."/>
            <person name="Castelle C.J."/>
            <person name="Probst A.J."/>
            <person name="Thomas B.C."/>
            <person name="Singh A."/>
            <person name="Wilkins M.J."/>
            <person name="Karaoz U."/>
            <person name="Brodie E.L."/>
            <person name="Williams K.H."/>
            <person name="Hubbard S.S."/>
            <person name="Banfield J.F."/>
        </authorList>
    </citation>
    <scope>NUCLEOTIDE SEQUENCE [LARGE SCALE GENOMIC DNA]</scope>
</reference>
<dbReference type="Gene3D" id="1.10.443.10">
    <property type="entry name" value="Intergrase catalytic core"/>
    <property type="match status" value="1"/>
</dbReference>
<dbReference type="SUPFAM" id="SSF56349">
    <property type="entry name" value="DNA breaking-rejoining enzymes"/>
    <property type="match status" value="1"/>
</dbReference>
<dbReference type="EMBL" id="MFZH01000030">
    <property type="protein sequence ID" value="OGK18534.1"/>
    <property type="molecule type" value="Genomic_DNA"/>
</dbReference>
<dbReference type="InterPro" id="IPR050090">
    <property type="entry name" value="Tyrosine_recombinase_XerCD"/>
</dbReference>
<dbReference type="GO" id="GO:0015074">
    <property type="term" value="P:DNA integration"/>
    <property type="evidence" value="ECO:0007669"/>
    <property type="project" value="UniProtKB-KW"/>
</dbReference>
<evidence type="ECO:0000256" key="2">
    <source>
        <dbReference type="ARBA" id="ARBA00022908"/>
    </source>
</evidence>
<evidence type="ECO:0000256" key="5">
    <source>
        <dbReference type="PROSITE-ProRule" id="PRU01248"/>
    </source>
</evidence>
<evidence type="ECO:0000259" key="7">
    <source>
        <dbReference type="PROSITE" id="PS51900"/>
    </source>
</evidence>
<name>A0A1F7GIC7_9BACT</name>
<keyword evidence="3 5" id="KW-0238">DNA-binding</keyword>
<dbReference type="Gene3D" id="1.10.150.130">
    <property type="match status" value="1"/>
</dbReference>
<dbReference type="Proteomes" id="UP000176850">
    <property type="component" value="Unassembled WGS sequence"/>
</dbReference>
<dbReference type="Pfam" id="PF00589">
    <property type="entry name" value="Phage_integrase"/>
    <property type="match status" value="1"/>
</dbReference>
<accession>A0A1F7GIC7</accession>
<sequence>MDSSDLRGLIGSFVQNLKDQGKSNYTIVAYKKDLEQFVGFLSSREKTDIKEVKKEDIEGFIQKLLADGYTKKSASRKLNSIRTFFRFLKLEGVIAQNPSLEVSHPKYIQAPPRILSKLEYRALRDFAKGDLRTYAIVELLLQTGVRIGELAEIRLADVGTEALMVTGRSIPLNKAVKKAVDEYLTIRYQTESPYLFITKTGRPLLVRNIRTLITRCFREVGIENAKVQDLRNTFIAYQLVGGGSISYISKIVGHKRLSSTEKYLNLIKEETDRKEKLGEL</sequence>
<dbReference type="PROSITE" id="PS51898">
    <property type="entry name" value="TYR_RECOMBINASE"/>
    <property type="match status" value="1"/>
</dbReference>
<keyword evidence="2" id="KW-0229">DNA integration</keyword>
<evidence type="ECO:0000256" key="3">
    <source>
        <dbReference type="ARBA" id="ARBA00023125"/>
    </source>
</evidence>
<dbReference type="PROSITE" id="PS51900">
    <property type="entry name" value="CB"/>
    <property type="match status" value="1"/>
</dbReference>
<evidence type="ECO:0000313" key="8">
    <source>
        <dbReference type="EMBL" id="OGK18534.1"/>
    </source>
</evidence>
<feature type="domain" description="Tyr recombinase" evidence="6">
    <location>
        <begin position="110"/>
        <end position="276"/>
    </location>
</feature>
<dbReference type="GO" id="GO:0006310">
    <property type="term" value="P:DNA recombination"/>
    <property type="evidence" value="ECO:0007669"/>
    <property type="project" value="UniProtKB-KW"/>
</dbReference>
<evidence type="ECO:0008006" key="10">
    <source>
        <dbReference type="Google" id="ProtNLM"/>
    </source>
</evidence>
<dbReference type="InterPro" id="IPR004107">
    <property type="entry name" value="Integrase_SAM-like_N"/>
</dbReference>
<proteinExistence type="inferred from homology"/>
<dbReference type="GO" id="GO:0003677">
    <property type="term" value="F:DNA binding"/>
    <property type="evidence" value="ECO:0007669"/>
    <property type="project" value="UniProtKB-UniRule"/>
</dbReference>
<comment type="caution">
    <text evidence="8">The sequence shown here is derived from an EMBL/GenBank/DDBJ whole genome shotgun (WGS) entry which is preliminary data.</text>
</comment>
<dbReference type="InterPro" id="IPR002104">
    <property type="entry name" value="Integrase_catalytic"/>
</dbReference>
<keyword evidence="4" id="KW-0233">DNA recombination</keyword>
<dbReference type="InterPro" id="IPR013762">
    <property type="entry name" value="Integrase-like_cat_sf"/>
</dbReference>
<organism evidence="8 9">
    <name type="scientific">Candidatus Roizmanbacteria bacterium RIFCSPHIGHO2_01_FULL_39_24</name>
    <dbReference type="NCBI Taxonomy" id="1802032"/>
    <lineage>
        <taxon>Bacteria</taxon>
        <taxon>Candidatus Roizmaniibacteriota</taxon>
    </lineage>
</organism>
<dbReference type="InterPro" id="IPR044068">
    <property type="entry name" value="CB"/>
</dbReference>
<dbReference type="InterPro" id="IPR011010">
    <property type="entry name" value="DNA_brk_join_enz"/>
</dbReference>